<organism evidence="1 2">
    <name type="scientific">Panicum virgatum</name>
    <name type="common">Blackwell switchgrass</name>
    <dbReference type="NCBI Taxonomy" id="38727"/>
    <lineage>
        <taxon>Eukaryota</taxon>
        <taxon>Viridiplantae</taxon>
        <taxon>Streptophyta</taxon>
        <taxon>Embryophyta</taxon>
        <taxon>Tracheophyta</taxon>
        <taxon>Spermatophyta</taxon>
        <taxon>Magnoliopsida</taxon>
        <taxon>Liliopsida</taxon>
        <taxon>Poales</taxon>
        <taxon>Poaceae</taxon>
        <taxon>PACMAD clade</taxon>
        <taxon>Panicoideae</taxon>
        <taxon>Panicodae</taxon>
        <taxon>Paniceae</taxon>
        <taxon>Panicinae</taxon>
        <taxon>Panicum</taxon>
        <taxon>Panicum sect. Hiantes</taxon>
    </lineage>
</organism>
<keyword evidence="2" id="KW-1185">Reference proteome</keyword>
<protein>
    <submittedName>
        <fullName evidence="1">Uncharacterized protein</fullName>
    </submittedName>
</protein>
<dbReference type="Proteomes" id="UP000823388">
    <property type="component" value="Chromosome 8K"/>
</dbReference>
<accession>A0A8T0PQL9</accession>
<comment type="caution">
    <text evidence="1">The sequence shown here is derived from an EMBL/GenBank/DDBJ whole genome shotgun (WGS) entry which is preliminary data.</text>
</comment>
<reference evidence="1" key="1">
    <citation type="submission" date="2020-05" db="EMBL/GenBank/DDBJ databases">
        <title>WGS assembly of Panicum virgatum.</title>
        <authorList>
            <person name="Lovell J.T."/>
            <person name="Jenkins J."/>
            <person name="Shu S."/>
            <person name="Juenger T.E."/>
            <person name="Schmutz J."/>
        </authorList>
    </citation>
    <scope>NUCLEOTIDE SEQUENCE</scope>
    <source>
        <strain evidence="1">AP13</strain>
    </source>
</reference>
<gene>
    <name evidence="1" type="ORF">PVAP13_8KG325500</name>
</gene>
<name>A0A8T0PQL9_PANVG</name>
<evidence type="ECO:0000313" key="1">
    <source>
        <dbReference type="EMBL" id="KAG2563228.1"/>
    </source>
</evidence>
<sequence length="65" mass="6944">MHGLIKSYPCIPSARRTASGTTPRHTGALYYSVKQSPGSAAIACSSFNRTDTNATIVSRRTSKRG</sequence>
<dbReference type="EMBL" id="CM029051">
    <property type="protein sequence ID" value="KAG2563228.1"/>
    <property type="molecule type" value="Genomic_DNA"/>
</dbReference>
<evidence type="ECO:0000313" key="2">
    <source>
        <dbReference type="Proteomes" id="UP000823388"/>
    </source>
</evidence>
<proteinExistence type="predicted"/>
<dbReference type="AlphaFoldDB" id="A0A8T0PQL9"/>